<dbReference type="InterPro" id="IPR010105">
    <property type="entry name" value="TonB_sidphr_rcpt"/>
</dbReference>
<dbReference type="Pfam" id="PF00593">
    <property type="entry name" value="TonB_dep_Rec_b-barrel"/>
    <property type="match status" value="1"/>
</dbReference>
<gene>
    <name evidence="20" type="ORF">C4F51_13635</name>
</gene>
<sequence length="783" mass="85613">MRFSHHFKRARPLLCTLALAMATQVAAETATLTARDYQLDAGPLGRTLSSVAVQASIPLSFDTALTRGKNAPTLSGNYTPLQALEALLNGSGLQLVRKADGSYTLQVISGTPRLATVAVSGKAMGSTTEGTGSYTTESTSSSTRLNLSLQETPQPISVITRQRMEDQGLNTLNEVLDATTGITVKSFGVGGDGPQLWARGSSITNFQVEGVPSSSSMSNYLQSSVMYDRVEIVKGATGMMSGLGTPSATVNMIRKRPTGEPLTDITMEGGTWSRYGVGLDVSRTLNEEASVRGRLVADYKNQQAWADNYQQEYGVLYGIGEVDLGINTLLTLGFSHITRNTDAPIRPFFIQYSNGQPNGAKPSNYAAPSWTYYDHQLNSLFSSVEHTFDSGWSAKAELTHTRYKYDAIIASLQGGVDQLTGLGAYAQMPLWANEAEQTSLDSYITGPFTLFGRQHEVIGGITLSQVDQESPGYPTYRQNVTDIFNWTNTISEPTFIQTGDVETKENQFSAYLSSRLQVSDATSLLLGGRITDWERDRKAFTYANSSVSNSRDREHNVVIPYLGIVHELNNILSLYSSYTRIFNPHGVRVRDVNNMSLDPEEGTSYEAGIKAGFNDGALTSSLSLFRTEQDNLALYNIALVAYEAANNAVTEGVEVELNGQLAEGWQFSAGYTYSETKDKDGQRVMTRIPRNSVKLFTTYRLPGDWNRFTLGGGINWESKTGDDYIQGGYALMKLMARYEVNKQLAITAHLNNALDKEYYVALGGSGGTFGDPRNFMISAKYSF</sequence>
<keyword evidence="9" id="KW-0406">Ion transport</keyword>
<dbReference type="AlphaFoldDB" id="A0A928V3S7"/>
<name>A0A928V3S7_9GAMM</name>
<comment type="subcellular location">
    <subcellularLocation>
        <location evidence="1 14">Cell outer membrane</location>
        <topology evidence="1 14">Multi-pass membrane protein</topology>
    </subcellularLocation>
</comment>
<dbReference type="FunFam" id="2.170.130.10:FF:000010">
    <property type="entry name" value="Ferripyoverdine receptor"/>
    <property type="match status" value="1"/>
</dbReference>
<comment type="caution">
    <text evidence="20">The sequence shown here is derived from an EMBL/GenBank/DDBJ whole genome shotgun (WGS) entry which is preliminary data.</text>
</comment>
<dbReference type="InterPro" id="IPR037066">
    <property type="entry name" value="Plug_dom_sf"/>
</dbReference>
<feature type="short sequence motif" description="TonB C-terminal box" evidence="15">
    <location>
        <begin position="766"/>
        <end position="783"/>
    </location>
</feature>
<feature type="signal peptide" evidence="18">
    <location>
        <begin position="1"/>
        <end position="27"/>
    </location>
</feature>
<dbReference type="CDD" id="cd01347">
    <property type="entry name" value="ligand_gated_channel"/>
    <property type="match status" value="1"/>
</dbReference>
<evidence type="ECO:0000256" key="4">
    <source>
        <dbReference type="ARBA" id="ARBA00022452"/>
    </source>
</evidence>
<feature type="chain" id="PRO_5037232210" evidence="18">
    <location>
        <begin position="28"/>
        <end position="783"/>
    </location>
</feature>
<dbReference type="NCBIfam" id="TIGR01783">
    <property type="entry name" value="TonB-siderophor"/>
    <property type="match status" value="1"/>
</dbReference>
<dbReference type="InterPro" id="IPR012910">
    <property type="entry name" value="Plug_dom"/>
</dbReference>
<dbReference type="GO" id="GO:0009279">
    <property type="term" value="C:cell outer membrane"/>
    <property type="evidence" value="ECO:0007669"/>
    <property type="project" value="UniProtKB-SubCell"/>
</dbReference>
<evidence type="ECO:0000256" key="18">
    <source>
        <dbReference type="SAM" id="SignalP"/>
    </source>
</evidence>
<dbReference type="InterPro" id="IPR036942">
    <property type="entry name" value="Beta-barrel_TonB_sf"/>
</dbReference>
<evidence type="ECO:0000256" key="13">
    <source>
        <dbReference type="ARBA" id="ARBA00023237"/>
    </source>
</evidence>
<dbReference type="InterPro" id="IPR010917">
    <property type="entry name" value="TonB_rcpt_CS"/>
</dbReference>
<dbReference type="SMART" id="SM00965">
    <property type="entry name" value="STN"/>
    <property type="match status" value="1"/>
</dbReference>
<dbReference type="SUPFAM" id="SSF56935">
    <property type="entry name" value="Porins"/>
    <property type="match status" value="1"/>
</dbReference>
<dbReference type="GO" id="GO:0015344">
    <property type="term" value="F:siderophore uptake transmembrane transporter activity"/>
    <property type="evidence" value="ECO:0007669"/>
    <property type="project" value="TreeGrafter"/>
</dbReference>
<evidence type="ECO:0000259" key="19">
    <source>
        <dbReference type="SMART" id="SM00965"/>
    </source>
</evidence>
<dbReference type="Pfam" id="PF07660">
    <property type="entry name" value="STN"/>
    <property type="match status" value="1"/>
</dbReference>
<dbReference type="InterPro" id="IPR039426">
    <property type="entry name" value="TonB-dep_rcpt-like"/>
</dbReference>
<keyword evidence="12 20" id="KW-0675">Receptor</keyword>
<proteinExistence type="inferred from homology"/>
<evidence type="ECO:0000256" key="9">
    <source>
        <dbReference type="ARBA" id="ARBA00023065"/>
    </source>
</evidence>
<dbReference type="EMBL" id="PRDL01000001">
    <property type="protein sequence ID" value="MBE8718231.1"/>
    <property type="molecule type" value="Genomic_DNA"/>
</dbReference>
<dbReference type="GO" id="GO:0015891">
    <property type="term" value="P:siderophore transport"/>
    <property type="evidence" value="ECO:0007669"/>
    <property type="project" value="InterPro"/>
</dbReference>
<dbReference type="Gene3D" id="2.170.130.10">
    <property type="entry name" value="TonB-dependent receptor, plug domain"/>
    <property type="match status" value="1"/>
</dbReference>
<keyword evidence="7 18" id="KW-0732">Signal</keyword>
<evidence type="ECO:0000256" key="8">
    <source>
        <dbReference type="ARBA" id="ARBA00023004"/>
    </source>
</evidence>
<keyword evidence="8" id="KW-0408">Iron</keyword>
<dbReference type="Proteomes" id="UP000652567">
    <property type="component" value="Unassembled WGS sequence"/>
</dbReference>
<evidence type="ECO:0000256" key="14">
    <source>
        <dbReference type="PROSITE-ProRule" id="PRU01360"/>
    </source>
</evidence>
<dbReference type="PROSITE" id="PS01156">
    <property type="entry name" value="TONB_DEPENDENT_REC_2"/>
    <property type="match status" value="1"/>
</dbReference>
<evidence type="ECO:0000256" key="11">
    <source>
        <dbReference type="ARBA" id="ARBA00023136"/>
    </source>
</evidence>
<keyword evidence="5" id="KW-0410">Iron transport</keyword>
<evidence type="ECO:0000256" key="17">
    <source>
        <dbReference type="SAM" id="MobiDB-lite"/>
    </source>
</evidence>
<comment type="similarity">
    <text evidence="2 14 16">Belongs to the TonB-dependent receptor family.</text>
</comment>
<keyword evidence="6 14" id="KW-0812">Transmembrane</keyword>
<dbReference type="Gene3D" id="2.40.170.20">
    <property type="entry name" value="TonB-dependent receptor, beta-barrel domain"/>
    <property type="match status" value="1"/>
</dbReference>
<dbReference type="PROSITE" id="PS52016">
    <property type="entry name" value="TONB_DEPENDENT_REC_3"/>
    <property type="match status" value="1"/>
</dbReference>
<keyword evidence="4 14" id="KW-1134">Transmembrane beta strand</keyword>
<dbReference type="InterPro" id="IPR000531">
    <property type="entry name" value="Beta-barrel_TonB"/>
</dbReference>
<dbReference type="PANTHER" id="PTHR32552">
    <property type="entry name" value="FERRICHROME IRON RECEPTOR-RELATED"/>
    <property type="match status" value="1"/>
</dbReference>
<keyword evidence="11 14" id="KW-0472">Membrane</keyword>
<dbReference type="RefSeq" id="WP_193910619.1">
    <property type="nucleotide sequence ID" value="NZ_PRDL01000001.1"/>
</dbReference>
<organism evidence="20 21">
    <name type="scientific">Cellvibrio polysaccharolyticus</name>
    <dbReference type="NCBI Taxonomy" id="2082724"/>
    <lineage>
        <taxon>Bacteria</taxon>
        <taxon>Pseudomonadati</taxon>
        <taxon>Pseudomonadota</taxon>
        <taxon>Gammaproteobacteria</taxon>
        <taxon>Cellvibrionales</taxon>
        <taxon>Cellvibrionaceae</taxon>
        <taxon>Cellvibrio</taxon>
    </lineage>
</organism>
<keyword evidence="3 14" id="KW-0813">Transport</keyword>
<feature type="compositionally biased region" description="Low complexity" evidence="17">
    <location>
        <begin position="125"/>
        <end position="143"/>
    </location>
</feature>
<dbReference type="PANTHER" id="PTHR32552:SF74">
    <property type="entry name" value="HYDROXAMATE SIDEROPHORE RECEPTOR FHUE"/>
    <property type="match status" value="1"/>
</dbReference>
<evidence type="ECO:0000256" key="16">
    <source>
        <dbReference type="RuleBase" id="RU003357"/>
    </source>
</evidence>
<evidence type="ECO:0000313" key="21">
    <source>
        <dbReference type="Proteomes" id="UP000652567"/>
    </source>
</evidence>
<dbReference type="Gene3D" id="3.55.50.30">
    <property type="match status" value="1"/>
</dbReference>
<evidence type="ECO:0000256" key="5">
    <source>
        <dbReference type="ARBA" id="ARBA00022496"/>
    </source>
</evidence>
<feature type="region of interest" description="Disordered" evidence="17">
    <location>
        <begin position="125"/>
        <end position="145"/>
    </location>
</feature>
<evidence type="ECO:0000313" key="20">
    <source>
        <dbReference type="EMBL" id="MBE8718231.1"/>
    </source>
</evidence>
<keyword evidence="10 16" id="KW-0798">TonB box</keyword>
<evidence type="ECO:0000256" key="3">
    <source>
        <dbReference type="ARBA" id="ARBA00022448"/>
    </source>
</evidence>
<evidence type="ECO:0000256" key="2">
    <source>
        <dbReference type="ARBA" id="ARBA00009810"/>
    </source>
</evidence>
<evidence type="ECO:0000256" key="10">
    <source>
        <dbReference type="ARBA" id="ARBA00023077"/>
    </source>
</evidence>
<evidence type="ECO:0000256" key="1">
    <source>
        <dbReference type="ARBA" id="ARBA00004571"/>
    </source>
</evidence>
<dbReference type="GO" id="GO:0038023">
    <property type="term" value="F:signaling receptor activity"/>
    <property type="evidence" value="ECO:0007669"/>
    <property type="project" value="InterPro"/>
</dbReference>
<dbReference type="Pfam" id="PF07715">
    <property type="entry name" value="Plug"/>
    <property type="match status" value="1"/>
</dbReference>
<evidence type="ECO:0000256" key="7">
    <source>
        <dbReference type="ARBA" id="ARBA00022729"/>
    </source>
</evidence>
<feature type="domain" description="Secretin/TonB short N-terminal" evidence="19">
    <location>
        <begin position="57"/>
        <end position="108"/>
    </location>
</feature>
<reference evidence="20" key="1">
    <citation type="submission" date="2018-07" db="EMBL/GenBank/DDBJ databases">
        <title>Genome assembly of strain Ka43.</title>
        <authorList>
            <person name="Kukolya J."/>
            <person name="Nagy I."/>
            <person name="Horvath B."/>
            <person name="Toth A."/>
        </authorList>
    </citation>
    <scope>NUCLEOTIDE SEQUENCE</scope>
    <source>
        <strain evidence="20">KB43</strain>
    </source>
</reference>
<keyword evidence="13 14" id="KW-0998">Cell outer membrane</keyword>
<dbReference type="InterPro" id="IPR011662">
    <property type="entry name" value="Secretin/TonB_short_N"/>
</dbReference>
<evidence type="ECO:0000256" key="6">
    <source>
        <dbReference type="ARBA" id="ARBA00022692"/>
    </source>
</evidence>
<evidence type="ECO:0000256" key="15">
    <source>
        <dbReference type="PROSITE-ProRule" id="PRU10144"/>
    </source>
</evidence>
<accession>A0A928V3S7</accession>
<keyword evidence="21" id="KW-1185">Reference proteome</keyword>
<evidence type="ECO:0000256" key="12">
    <source>
        <dbReference type="ARBA" id="ARBA00023170"/>
    </source>
</evidence>
<protein>
    <submittedName>
        <fullName evidence="20">TonB-dependent siderophore receptor</fullName>
    </submittedName>
</protein>